<dbReference type="SUPFAM" id="SSF47095">
    <property type="entry name" value="HMG-box"/>
    <property type="match status" value="1"/>
</dbReference>
<accession>U9U6J6</accession>
<organism evidence="1">
    <name type="scientific">Rhizophagus irregularis (strain DAOM 181602 / DAOM 197198 / MUCL 43194)</name>
    <name type="common">Arbuscular mycorrhizal fungus</name>
    <name type="synonym">Glomus intraradices</name>
    <dbReference type="NCBI Taxonomy" id="747089"/>
    <lineage>
        <taxon>Eukaryota</taxon>
        <taxon>Fungi</taxon>
        <taxon>Fungi incertae sedis</taxon>
        <taxon>Mucoromycota</taxon>
        <taxon>Glomeromycotina</taxon>
        <taxon>Glomeromycetes</taxon>
        <taxon>Glomerales</taxon>
        <taxon>Glomeraceae</taxon>
        <taxon>Rhizophagus</taxon>
    </lineage>
</organism>
<reference evidence="1" key="1">
    <citation type="submission" date="2013-07" db="EMBL/GenBank/DDBJ databases">
        <title>The genome of an arbuscular mycorrhizal fungus provides insights into the evolution of the oldest plant symbiosis.</title>
        <authorList>
            <consortium name="DOE Joint Genome Institute"/>
            <person name="Tisserant E."/>
            <person name="Malbreil M."/>
            <person name="Kuo A."/>
            <person name="Kohler A."/>
            <person name="Symeonidi A."/>
            <person name="Balestrini R."/>
            <person name="Charron P."/>
            <person name="Duensing N."/>
            <person name="Frei-dit-Frey N."/>
            <person name="Gianinazzi-Pearson V."/>
            <person name="Gilbert B."/>
            <person name="Handa Y."/>
            <person name="Hijri M."/>
            <person name="Kaul R."/>
            <person name="Kawaguchi M."/>
            <person name="Krajinski F."/>
            <person name="Lammers P."/>
            <person name="Lapierre D."/>
            <person name="Masclaux F.G."/>
            <person name="Murat C."/>
            <person name="Morin E."/>
            <person name="Ndikumana S."/>
            <person name="Pagni M."/>
            <person name="Petitpierre D."/>
            <person name="Requena N."/>
            <person name="Rosikiewicz P."/>
            <person name="Riley R."/>
            <person name="Saito K."/>
            <person name="San Clemente H."/>
            <person name="Shapiro H."/>
            <person name="van Tuinen D."/>
            <person name="Becard G."/>
            <person name="Bonfante P."/>
            <person name="Paszkowski U."/>
            <person name="Shachar-Hill Y."/>
            <person name="Young J.P."/>
            <person name="Sanders I.R."/>
            <person name="Henrissat B."/>
            <person name="Rensing S.A."/>
            <person name="Grigoriev I.V."/>
            <person name="Corradi N."/>
            <person name="Roux C."/>
            <person name="Martin F."/>
        </authorList>
    </citation>
    <scope>NUCLEOTIDE SEQUENCE</scope>
    <source>
        <strain evidence="1">DAOM 197198</strain>
    </source>
</reference>
<dbReference type="AlphaFoldDB" id="U9U6J6"/>
<dbReference type="VEuPathDB" id="FungiDB:RhiirFUN_011104"/>
<sequence>MANTNNSRSQNSQNSQLLPIATLFRIATGQYSFGLLGYDNITEFEIPSPIGILKTCKKNSRKPPTVFLIFRNPVQKALHELHFRYERNEVSKISSSLWKWVKMNDPVLKNIFTDLYNKTSMEWRRGRLIIEFFTPLAPDSCNNDNNKKSDNNIDESQIKNAGEVIVAPAPAAKVLVYYNLFVFIYCKNLRTYEHNKLIKFKKLRFKHKSIRVFAYSNVFERV</sequence>
<dbReference type="HOGENOM" id="CLU_108602_0_0_1"/>
<evidence type="ECO:0000313" key="1">
    <source>
        <dbReference type="EMBL" id="ESA14213.1"/>
    </source>
</evidence>
<dbReference type="EMBL" id="KI283126">
    <property type="protein sequence ID" value="ESA14213.1"/>
    <property type="molecule type" value="Genomic_DNA"/>
</dbReference>
<name>U9U6J6_RHIID</name>
<proteinExistence type="predicted"/>
<dbReference type="InterPro" id="IPR036910">
    <property type="entry name" value="HMG_box_dom_sf"/>
</dbReference>
<protein>
    <submittedName>
        <fullName evidence="1">Uncharacterized protein</fullName>
    </submittedName>
</protein>
<gene>
    <name evidence="1" type="ORF">GLOINDRAFT_322783</name>
</gene>